<name>A0A2P2R1W3_RHIMU</name>
<sequence length="53" mass="5985">MLVLLPISSFHSRCSCSLSKTISYGLLNLYLILCLNSISVIFLHLYHKFVGLL</sequence>
<evidence type="ECO:0000313" key="2">
    <source>
        <dbReference type="EMBL" id="MBX73180.1"/>
    </source>
</evidence>
<protein>
    <submittedName>
        <fullName evidence="2">Uncharacterized protein</fullName>
    </submittedName>
</protein>
<dbReference type="EMBL" id="GGEC01092696">
    <property type="protein sequence ID" value="MBX73180.1"/>
    <property type="molecule type" value="Transcribed_RNA"/>
</dbReference>
<dbReference type="AlphaFoldDB" id="A0A2P2R1W3"/>
<keyword evidence="1" id="KW-0472">Membrane</keyword>
<evidence type="ECO:0000256" key="1">
    <source>
        <dbReference type="SAM" id="Phobius"/>
    </source>
</evidence>
<reference evidence="2" key="1">
    <citation type="submission" date="2018-02" db="EMBL/GenBank/DDBJ databases">
        <title>Rhizophora mucronata_Transcriptome.</title>
        <authorList>
            <person name="Meera S.P."/>
            <person name="Sreeshan A."/>
            <person name="Augustine A."/>
        </authorList>
    </citation>
    <scope>NUCLEOTIDE SEQUENCE</scope>
    <source>
        <tissue evidence="2">Leaf</tissue>
    </source>
</reference>
<keyword evidence="1" id="KW-0812">Transmembrane</keyword>
<organism evidence="2">
    <name type="scientific">Rhizophora mucronata</name>
    <name type="common">Asiatic mangrove</name>
    <dbReference type="NCBI Taxonomy" id="61149"/>
    <lineage>
        <taxon>Eukaryota</taxon>
        <taxon>Viridiplantae</taxon>
        <taxon>Streptophyta</taxon>
        <taxon>Embryophyta</taxon>
        <taxon>Tracheophyta</taxon>
        <taxon>Spermatophyta</taxon>
        <taxon>Magnoliopsida</taxon>
        <taxon>eudicotyledons</taxon>
        <taxon>Gunneridae</taxon>
        <taxon>Pentapetalae</taxon>
        <taxon>rosids</taxon>
        <taxon>fabids</taxon>
        <taxon>Malpighiales</taxon>
        <taxon>Rhizophoraceae</taxon>
        <taxon>Rhizophora</taxon>
    </lineage>
</organism>
<accession>A0A2P2R1W3</accession>
<feature type="transmembrane region" description="Helical" evidence="1">
    <location>
        <begin position="27"/>
        <end position="46"/>
    </location>
</feature>
<proteinExistence type="predicted"/>
<keyword evidence="1" id="KW-1133">Transmembrane helix</keyword>